<evidence type="ECO:0000313" key="11">
    <source>
        <dbReference type="Proteomes" id="UP000317909"/>
    </source>
</evidence>
<accession>A0A517U2Z0</accession>
<keyword evidence="3 7" id="KW-0489">Methyltransferase</keyword>
<dbReference type="InterPro" id="IPR001737">
    <property type="entry name" value="KsgA/Erm"/>
</dbReference>
<evidence type="ECO:0000256" key="8">
    <source>
        <dbReference type="PROSITE-ProRule" id="PRU01026"/>
    </source>
</evidence>
<dbReference type="InterPro" id="IPR023165">
    <property type="entry name" value="rRNA_Ade_diMease-like_C"/>
</dbReference>
<evidence type="ECO:0000256" key="7">
    <source>
        <dbReference type="HAMAP-Rule" id="MF_00607"/>
    </source>
</evidence>
<evidence type="ECO:0000313" key="10">
    <source>
        <dbReference type="EMBL" id="QDT74996.1"/>
    </source>
</evidence>
<name>A0A517U2Z0_9BACT</name>
<comment type="similarity">
    <text evidence="7">Belongs to the class I-like SAM-binding methyltransferase superfamily. rRNA adenine N(6)-methyltransferase family. RsmA subfamily.</text>
</comment>
<feature type="binding site" evidence="7 8">
    <location>
        <position position="85"/>
    </location>
    <ligand>
        <name>S-adenosyl-L-methionine</name>
        <dbReference type="ChEBI" id="CHEBI:59789"/>
    </ligand>
</feature>
<evidence type="ECO:0000256" key="1">
    <source>
        <dbReference type="ARBA" id="ARBA00022490"/>
    </source>
</evidence>
<comment type="catalytic activity">
    <reaction evidence="7">
        <text>adenosine(1518)/adenosine(1519) in 16S rRNA + 4 S-adenosyl-L-methionine = N(6)-dimethyladenosine(1518)/N(6)-dimethyladenosine(1519) in 16S rRNA + 4 S-adenosyl-L-homocysteine + 4 H(+)</text>
        <dbReference type="Rhea" id="RHEA:19609"/>
        <dbReference type="Rhea" id="RHEA-COMP:10232"/>
        <dbReference type="Rhea" id="RHEA-COMP:10233"/>
        <dbReference type="ChEBI" id="CHEBI:15378"/>
        <dbReference type="ChEBI" id="CHEBI:57856"/>
        <dbReference type="ChEBI" id="CHEBI:59789"/>
        <dbReference type="ChEBI" id="CHEBI:74411"/>
        <dbReference type="ChEBI" id="CHEBI:74493"/>
        <dbReference type="EC" id="2.1.1.182"/>
    </reaction>
</comment>
<sequence length="287" mass="31978">MGIRPATRHGQNFLIDLNLHRLIVDTANLDERDVVLEVGTGTGAITQLIAERAGAVVTVEIDGHMFDLASEMLLDFDNVTMLHVDALRNKNNFNPAVSEAVGAQLAAAPNRRLKLVANLPYNIATPILSNLLSWEHSPHSMVATIQKELGERMAAQPWSKDYSALSVWFQCQADVEIVRVMPPSVFWPEPKVDSAIVKVVIDPARRAAVPDLGYFHQFTKAIFLHRRKFLRANVVAAMKGTLDKAQVDEVMAEMGFAEDARTEQLDVATLLKLTELFRRRAPDWTMS</sequence>
<reference evidence="10 11" key="1">
    <citation type="submission" date="2019-02" db="EMBL/GenBank/DDBJ databases">
        <title>Deep-cultivation of Planctomycetes and their phenomic and genomic characterization uncovers novel biology.</title>
        <authorList>
            <person name="Wiegand S."/>
            <person name="Jogler M."/>
            <person name="Boedeker C."/>
            <person name="Pinto D."/>
            <person name="Vollmers J."/>
            <person name="Rivas-Marin E."/>
            <person name="Kohn T."/>
            <person name="Peeters S.H."/>
            <person name="Heuer A."/>
            <person name="Rast P."/>
            <person name="Oberbeckmann S."/>
            <person name="Bunk B."/>
            <person name="Jeske O."/>
            <person name="Meyerdierks A."/>
            <person name="Storesund J.E."/>
            <person name="Kallscheuer N."/>
            <person name="Luecker S."/>
            <person name="Lage O.M."/>
            <person name="Pohl T."/>
            <person name="Merkel B.J."/>
            <person name="Hornburger P."/>
            <person name="Mueller R.-W."/>
            <person name="Bruemmer F."/>
            <person name="Labrenz M."/>
            <person name="Spormann A.M."/>
            <person name="Op den Camp H."/>
            <person name="Overmann J."/>
            <person name="Amann R."/>
            <person name="Jetten M.S.M."/>
            <person name="Mascher T."/>
            <person name="Medema M.H."/>
            <person name="Devos D.P."/>
            <person name="Kaster A.-K."/>
            <person name="Ovreas L."/>
            <person name="Rohde M."/>
            <person name="Galperin M.Y."/>
            <person name="Jogler C."/>
        </authorList>
    </citation>
    <scope>NUCLEOTIDE SEQUENCE [LARGE SCALE GENOMIC DNA]</scope>
    <source>
        <strain evidence="10 11">I41</strain>
    </source>
</reference>
<dbReference type="GO" id="GO:0005829">
    <property type="term" value="C:cytosol"/>
    <property type="evidence" value="ECO:0007669"/>
    <property type="project" value="TreeGrafter"/>
</dbReference>
<keyword evidence="2 7" id="KW-0698">rRNA processing</keyword>
<feature type="binding site" evidence="7 8">
    <location>
        <position position="60"/>
    </location>
    <ligand>
        <name>S-adenosyl-L-methionine</name>
        <dbReference type="ChEBI" id="CHEBI:59789"/>
    </ligand>
</feature>
<evidence type="ECO:0000259" key="9">
    <source>
        <dbReference type="SMART" id="SM00650"/>
    </source>
</evidence>
<organism evidence="10 11">
    <name type="scientific">Lacipirellula limnantheis</name>
    <dbReference type="NCBI Taxonomy" id="2528024"/>
    <lineage>
        <taxon>Bacteria</taxon>
        <taxon>Pseudomonadati</taxon>
        <taxon>Planctomycetota</taxon>
        <taxon>Planctomycetia</taxon>
        <taxon>Pirellulales</taxon>
        <taxon>Lacipirellulaceae</taxon>
        <taxon>Lacipirellula</taxon>
    </lineage>
</organism>
<evidence type="ECO:0000256" key="5">
    <source>
        <dbReference type="ARBA" id="ARBA00022691"/>
    </source>
</evidence>
<feature type="binding site" evidence="7 8">
    <location>
        <position position="12"/>
    </location>
    <ligand>
        <name>S-adenosyl-L-methionine</name>
        <dbReference type="ChEBI" id="CHEBI:59789"/>
    </ligand>
</feature>
<dbReference type="NCBIfam" id="TIGR00755">
    <property type="entry name" value="ksgA"/>
    <property type="match status" value="1"/>
</dbReference>
<dbReference type="Gene3D" id="1.10.8.100">
    <property type="entry name" value="Ribosomal RNA adenine dimethylase-like, domain 2"/>
    <property type="match status" value="1"/>
</dbReference>
<dbReference type="CDD" id="cd02440">
    <property type="entry name" value="AdoMet_MTases"/>
    <property type="match status" value="1"/>
</dbReference>
<protein>
    <recommendedName>
        <fullName evidence="7">Ribosomal RNA small subunit methyltransferase A</fullName>
        <ecNumber evidence="7">2.1.1.182</ecNumber>
    </recommendedName>
    <alternativeName>
        <fullName evidence="7">16S rRNA (adenine(1518)-N(6)/adenine(1519)-N(6))-dimethyltransferase</fullName>
    </alternativeName>
    <alternativeName>
        <fullName evidence="7">16S rRNA dimethyladenosine transferase</fullName>
    </alternativeName>
    <alternativeName>
        <fullName evidence="7">16S rRNA dimethylase</fullName>
    </alternativeName>
    <alternativeName>
        <fullName evidence="7">S-adenosylmethionine-6-N', N'-adenosyl(rRNA) dimethyltransferase</fullName>
    </alternativeName>
</protein>
<dbReference type="InterPro" id="IPR029063">
    <property type="entry name" value="SAM-dependent_MTases_sf"/>
</dbReference>
<feature type="binding site" evidence="7 8">
    <location>
        <position position="39"/>
    </location>
    <ligand>
        <name>S-adenosyl-L-methionine</name>
        <dbReference type="ChEBI" id="CHEBI:59789"/>
    </ligand>
</feature>
<dbReference type="SUPFAM" id="SSF53335">
    <property type="entry name" value="S-adenosyl-L-methionine-dependent methyltransferases"/>
    <property type="match status" value="1"/>
</dbReference>
<dbReference type="GO" id="GO:0052908">
    <property type="term" value="F:16S rRNA (adenine(1518)-N(6)/adenine(1519)-N(6))-dimethyltransferase activity"/>
    <property type="evidence" value="ECO:0007669"/>
    <property type="project" value="UniProtKB-EC"/>
</dbReference>
<evidence type="ECO:0000256" key="6">
    <source>
        <dbReference type="ARBA" id="ARBA00022884"/>
    </source>
</evidence>
<keyword evidence="1 7" id="KW-0963">Cytoplasm</keyword>
<dbReference type="PROSITE" id="PS01131">
    <property type="entry name" value="RRNA_A_DIMETH"/>
    <property type="match status" value="1"/>
</dbReference>
<dbReference type="KEGG" id="llh:I41_42020"/>
<dbReference type="Proteomes" id="UP000317909">
    <property type="component" value="Chromosome"/>
</dbReference>
<dbReference type="EMBL" id="CP036339">
    <property type="protein sequence ID" value="QDT74996.1"/>
    <property type="molecule type" value="Genomic_DNA"/>
</dbReference>
<dbReference type="HAMAP" id="MF_00607">
    <property type="entry name" value="16SrRNA_methyltr_A"/>
    <property type="match status" value="1"/>
</dbReference>
<evidence type="ECO:0000256" key="4">
    <source>
        <dbReference type="ARBA" id="ARBA00022679"/>
    </source>
</evidence>
<evidence type="ECO:0000256" key="2">
    <source>
        <dbReference type="ARBA" id="ARBA00022552"/>
    </source>
</evidence>
<keyword evidence="6 7" id="KW-0694">RNA-binding</keyword>
<comment type="function">
    <text evidence="7">Specifically dimethylates two adjacent adenosines (A1518 and A1519) in the loop of a conserved hairpin near the 3'-end of 16S rRNA in the 30S particle. May play a critical role in biogenesis of 30S subunits.</text>
</comment>
<proteinExistence type="inferred from homology"/>
<keyword evidence="4 7" id="KW-0808">Transferase</keyword>
<dbReference type="PANTHER" id="PTHR11727:SF7">
    <property type="entry name" value="DIMETHYLADENOSINE TRANSFERASE-RELATED"/>
    <property type="match status" value="1"/>
</dbReference>
<dbReference type="GO" id="GO:0003723">
    <property type="term" value="F:RNA binding"/>
    <property type="evidence" value="ECO:0007669"/>
    <property type="project" value="UniProtKB-UniRule"/>
</dbReference>
<evidence type="ECO:0000256" key="3">
    <source>
        <dbReference type="ARBA" id="ARBA00022603"/>
    </source>
</evidence>
<dbReference type="SMART" id="SM00650">
    <property type="entry name" value="rADc"/>
    <property type="match status" value="1"/>
</dbReference>
<dbReference type="InterPro" id="IPR011530">
    <property type="entry name" value="rRNA_adenine_dimethylase"/>
</dbReference>
<dbReference type="AlphaFoldDB" id="A0A517U2Z0"/>
<dbReference type="PANTHER" id="PTHR11727">
    <property type="entry name" value="DIMETHYLADENOSINE TRANSFERASE"/>
    <property type="match status" value="1"/>
</dbReference>
<keyword evidence="11" id="KW-1185">Reference proteome</keyword>
<feature type="domain" description="Ribosomal RNA adenine methylase transferase N-terminal" evidence="9">
    <location>
        <begin position="19"/>
        <end position="203"/>
    </location>
</feature>
<comment type="subcellular location">
    <subcellularLocation>
        <location evidence="7">Cytoplasm</location>
    </subcellularLocation>
</comment>
<dbReference type="Pfam" id="PF00398">
    <property type="entry name" value="RrnaAD"/>
    <property type="match status" value="1"/>
</dbReference>
<feature type="binding site" evidence="7 8">
    <location>
        <position position="14"/>
    </location>
    <ligand>
        <name>S-adenosyl-L-methionine</name>
        <dbReference type="ChEBI" id="CHEBI:59789"/>
    </ligand>
</feature>
<feature type="binding site" evidence="7 8">
    <location>
        <position position="118"/>
    </location>
    <ligand>
        <name>S-adenosyl-L-methionine</name>
        <dbReference type="ChEBI" id="CHEBI:59789"/>
    </ligand>
</feature>
<dbReference type="EC" id="2.1.1.182" evidence="7"/>
<gene>
    <name evidence="10" type="primary">rsmA_2</name>
    <name evidence="7" type="synonym">ksgA</name>
    <name evidence="7" type="synonym">rsmA</name>
    <name evidence="10" type="ORF">I41_42020</name>
</gene>
<dbReference type="InterPro" id="IPR020598">
    <property type="entry name" value="rRNA_Ade_methylase_Trfase_N"/>
</dbReference>
<dbReference type="Gene3D" id="3.40.50.150">
    <property type="entry name" value="Vaccinia Virus protein VP39"/>
    <property type="match status" value="1"/>
</dbReference>
<keyword evidence="5 7" id="KW-0949">S-adenosyl-L-methionine</keyword>
<dbReference type="InterPro" id="IPR020596">
    <property type="entry name" value="rRNA_Ade_Mease_Trfase_CS"/>
</dbReference>
<dbReference type="PROSITE" id="PS51689">
    <property type="entry name" value="SAM_RNA_A_N6_MT"/>
    <property type="match status" value="1"/>
</dbReference>